<sequence>MRQTTLVPSVLTLLNLVPFTSAASLSAQVQLKRNDEDTQQTVSRRGFPVPNPTESYWQSPPHRIANHRTTPDLPDASTTLDYIIIGSGVTGAATAHKLLLRDPSLSILMLEARTAASAASGRNGGHCRPSSYSNIQAWVDKYGEDEAVKMAKMEQDCVNDVAQFVKEYGANSTFREVETGTVYWTKEAFDTAVKQVEYQQQLEARRPNDVPDNKRTIYKGEEARKYWGWSEILGAITFKAATQNPYLTVCHILEVALEKGLNLQTNTTALSLEQIPAGADGDARWRVVTDRGTVKAAKVVLATNAYTSALHPGFAKTNFLLPTRSQVSAVHPEAWDASNPVFHRSATYSDLHSGNNYIVVRAPGDPGEGDVIYGGSRQVSGPLQENNVTDDSVVHDFVKSNLQRVGRVAYGYKNWGETTRLVKDWSGITCDTPDDLPLVGAVPGEEGLWASVCMNGHGMAWAYRSAEALVQMMESGVGEDGAPEWFPKEAFRASRAWELPGWEPKWPRD</sequence>
<dbReference type="Gene3D" id="3.30.9.10">
    <property type="entry name" value="D-Amino Acid Oxidase, subunit A, domain 2"/>
    <property type="match status" value="1"/>
</dbReference>
<proteinExistence type="predicted"/>
<dbReference type="GO" id="GO:0005737">
    <property type="term" value="C:cytoplasm"/>
    <property type="evidence" value="ECO:0007669"/>
    <property type="project" value="TreeGrafter"/>
</dbReference>
<protein>
    <recommendedName>
        <fullName evidence="1">FAD dependent oxidoreductase domain-containing protein</fullName>
    </recommendedName>
</protein>
<dbReference type="Pfam" id="PF01266">
    <property type="entry name" value="DAO"/>
    <property type="match status" value="1"/>
</dbReference>
<evidence type="ECO:0000313" key="2">
    <source>
        <dbReference type="EMBL" id="QBZ64239.1"/>
    </source>
</evidence>
<dbReference type="InterPro" id="IPR036188">
    <property type="entry name" value="FAD/NAD-bd_sf"/>
</dbReference>
<evidence type="ECO:0000259" key="1">
    <source>
        <dbReference type="Pfam" id="PF01266"/>
    </source>
</evidence>
<dbReference type="AlphaFoldDB" id="A0A4P7NPS2"/>
<gene>
    <name evidence="2" type="ORF">PoMZ_05933</name>
</gene>
<evidence type="ECO:0000313" key="3">
    <source>
        <dbReference type="Proteomes" id="UP000294847"/>
    </source>
</evidence>
<dbReference type="Gene3D" id="3.50.50.60">
    <property type="entry name" value="FAD/NAD(P)-binding domain"/>
    <property type="match status" value="1"/>
</dbReference>
<name>A0A4P7NPS2_PYROR</name>
<dbReference type="VEuPathDB" id="FungiDB:M_BR32_EuGene_00141341"/>
<dbReference type="PANTHER" id="PTHR13847">
    <property type="entry name" value="SARCOSINE DEHYDROGENASE-RELATED"/>
    <property type="match status" value="1"/>
</dbReference>
<dbReference type="Proteomes" id="UP000294847">
    <property type="component" value="Chromosome 6"/>
</dbReference>
<organism evidence="2 3">
    <name type="scientific">Pyricularia oryzae</name>
    <name type="common">Rice blast fungus</name>
    <name type="synonym">Magnaporthe oryzae</name>
    <dbReference type="NCBI Taxonomy" id="318829"/>
    <lineage>
        <taxon>Eukaryota</taxon>
        <taxon>Fungi</taxon>
        <taxon>Dikarya</taxon>
        <taxon>Ascomycota</taxon>
        <taxon>Pezizomycotina</taxon>
        <taxon>Sordariomycetes</taxon>
        <taxon>Sordariomycetidae</taxon>
        <taxon>Magnaporthales</taxon>
        <taxon>Pyriculariaceae</taxon>
        <taxon>Pyricularia</taxon>
    </lineage>
</organism>
<reference evidence="2 3" key="1">
    <citation type="journal article" date="2019" name="Mol. Biol. Evol.">
        <title>Blast fungal genomes show frequent chromosomal changes, gene gains and losses, and effector gene turnover.</title>
        <authorList>
            <person name="Gomez Luciano L.B."/>
            <person name="Jason Tsai I."/>
            <person name="Chuma I."/>
            <person name="Tosa Y."/>
            <person name="Chen Y.H."/>
            <person name="Li J.Y."/>
            <person name="Li M.Y."/>
            <person name="Jade Lu M.Y."/>
            <person name="Nakayashiki H."/>
            <person name="Li W.H."/>
        </authorList>
    </citation>
    <scope>NUCLEOTIDE SEQUENCE [LARGE SCALE GENOMIC DNA]</scope>
    <source>
        <strain evidence="2">MZ5-1-6</strain>
    </source>
</reference>
<dbReference type="EMBL" id="CP034209">
    <property type="protein sequence ID" value="QBZ64239.1"/>
    <property type="molecule type" value="Genomic_DNA"/>
</dbReference>
<accession>A0A4P7NPS2</accession>
<feature type="domain" description="FAD dependent oxidoreductase" evidence="1">
    <location>
        <begin position="81"/>
        <end position="472"/>
    </location>
</feature>
<dbReference type="PANTHER" id="PTHR13847:SF284">
    <property type="entry name" value="FAD DEPENDENT OXIDOREDUCTASE DOMAIN-CONTAINING PROTEIN"/>
    <property type="match status" value="1"/>
</dbReference>
<dbReference type="InterPro" id="IPR006076">
    <property type="entry name" value="FAD-dep_OxRdtase"/>
</dbReference>
<dbReference type="SUPFAM" id="SSF51905">
    <property type="entry name" value="FAD/NAD(P)-binding domain"/>
    <property type="match status" value="1"/>
</dbReference>